<evidence type="ECO:0000313" key="1">
    <source>
        <dbReference type="EMBL" id="OAX38747.1"/>
    </source>
</evidence>
<dbReference type="InParanoid" id="A0A1B7N1L2"/>
<reference evidence="1 2" key="1">
    <citation type="submission" date="2016-06" db="EMBL/GenBank/DDBJ databases">
        <title>Comparative genomics of the ectomycorrhizal sister species Rhizopogon vinicolor and Rhizopogon vesiculosus (Basidiomycota: Boletales) reveals a divergence of the mating type B locus.</title>
        <authorList>
            <consortium name="DOE Joint Genome Institute"/>
            <person name="Mujic A.B."/>
            <person name="Kuo A."/>
            <person name="Tritt A."/>
            <person name="Lipzen A."/>
            <person name="Chen C."/>
            <person name="Johnson J."/>
            <person name="Sharma A."/>
            <person name="Barry K."/>
            <person name="Grigoriev I.V."/>
            <person name="Spatafora J.W."/>
        </authorList>
    </citation>
    <scope>NUCLEOTIDE SEQUENCE [LARGE SCALE GENOMIC DNA]</scope>
    <source>
        <strain evidence="1 2">AM-OR11-026</strain>
    </source>
</reference>
<dbReference type="OrthoDB" id="3270501at2759"/>
<dbReference type="Proteomes" id="UP000092154">
    <property type="component" value="Unassembled WGS sequence"/>
</dbReference>
<accession>A0A1B7N1L2</accession>
<feature type="non-terminal residue" evidence="1">
    <location>
        <position position="1"/>
    </location>
</feature>
<dbReference type="AlphaFoldDB" id="A0A1B7N1L2"/>
<name>A0A1B7N1L2_9AGAM</name>
<proteinExistence type="predicted"/>
<dbReference type="EMBL" id="KV448279">
    <property type="protein sequence ID" value="OAX38747.1"/>
    <property type="molecule type" value="Genomic_DNA"/>
</dbReference>
<sequence>LDDVDDPMTFTSAFEQITIQQLFNFSDDTWTKLTERIGMRSLDDELGFYELVVLKSDVT</sequence>
<gene>
    <name evidence="1" type="ORF">K503DRAFT_691006</name>
</gene>
<evidence type="ECO:0000313" key="2">
    <source>
        <dbReference type="Proteomes" id="UP000092154"/>
    </source>
</evidence>
<organism evidence="1 2">
    <name type="scientific">Rhizopogon vinicolor AM-OR11-026</name>
    <dbReference type="NCBI Taxonomy" id="1314800"/>
    <lineage>
        <taxon>Eukaryota</taxon>
        <taxon>Fungi</taxon>
        <taxon>Dikarya</taxon>
        <taxon>Basidiomycota</taxon>
        <taxon>Agaricomycotina</taxon>
        <taxon>Agaricomycetes</taxon>
        <taxon>Agaricomycetidae</taxon>
        <taxon>Boletales</taxon>
        <taxon>Suillineae</taxon>
        <taxon>Rhizopogonaceae</taxon>
        <taxon>Rhizopogon</taxon>
    </lineage>
</organism>
<keyword evidence="2" id="KW-1185">Reference proteome</keyword>
<protein>
    <submittedName>
        <fullName evidence="1">Uncharacterized protein</fullName>
    </submittedName>
</protein>